<evidence type="ECO:0000256" key="14">
    <source>
        <dbReference type="SAM" id="MobiDB-lite"/>
    </source>
</evidence>
<keyword evidence="16" id="KW-1185">Reference proteome</keyword>
<dbReference type="InterPro" id="IPR012340">
    <property type="entry name" value="NA-bd_OB-fold"/>
</dbReference>
<keyword evidence="4 12" id="KW-0812">Transmembrane</keyword>
<gene>
    <name evidence="12" type="primary">ccmE</name>
    <name evidence="12" type="synonym">cycJ</name>
    <name evidence="15" type="ORF">ROR02_11740</name>
</gene>
<reference evidence="15 16" key="1">
    <citation type="submission" date="2019-07" db="EMBL/GenBank/DDBJ databases">
        <title>Whole genome shotgun sequence of Rhodospirillum oryzae NBRC 107573.</title>
        <authorList>
            <person name="Hosoyama A."/>
            <person name="Uohara A."/>
            <person name="Ohji S."/>
            <person name="Ichikawa N."/>
        </authorList>
    </citation>
    <scope>NUCLEOTIDE SEQUENCE [LARGE SCALE GENOMIC DNA]</scope>
    <source>
        <strain evidence="15 16">NBRC 107573</strain>
    </source>
</reference>
<evidence type="ECO:0000256" key="13">
    <source>
        <dbReference type="PIRSR" id="PIRSR604329-50"/>
    </source>
</evidence>
<feature type="topological domain" description="Cytoplasmic" evidence="12">
    <location>
        <begin position="1"/>
        <end position="3"/>
    </location>
</feature>
<dbReference type="NCBIfam" id="NF009727">
    <property type="entry name" value="PRK13254.1-1"/>
    <property type="match status" value="1"/>
</dbReference>
<dbReference type="NCBIfam" id="NF009729">
    <property type="entry name" value="PRK13254.1-3"/>
    <property type="match status" value="1"/>
</dbReference>
<dbReference type="Gene3D" id="2.40.50.140">
    <property type="entry name" value="Nucleic acid-binding proteins"/>
    <property type="match status" value="1"/>
</dbReference>
<comment type="function">
    <text evidence="11 12">Heme chaperone required for the biogenesis of c-type cytochromes. Transiently binds heme delivered by CcmC and transfers the heme to apo-cytochromes in a process facilitated by CcmF and CcmH.</text>
</comment>
<organism evidence="15 16">
    <name type="scientific">Pararhodospirillum oryzae</name>
    <dbReference type="NCBI Taxonomy" id="478448"/>
    <lineage>
        <taxon>Bacteria</taxon>
        <taxon>Pseudomonadati</taxon>
        <taxon>Pseudomonadota</taxon>
        <taxon>Alphaproteobacteria</taxon>
        <taxon>Rhodospirillales</taxon>
        <taxon>Rhodospirillaceae</taxon>
        <taxon>Pararhodospirillum</taxon>
    </lineage>
</organism>
<dbReference type="GO" id="GO:0005886">
    <property type="term" value="C:plasma membrane"/>
    <property type="evidence" value="ECO:0007669"/>
    <property type="project" value="UniProtKB-SubCell"/>
</dbReference>
<keyword evidence="8 12" id="KW-1133">Transmembrane helix</keyword>
<dbReference type="EMBL" id="BJZO01000024">
    <property type="protein sequence ID" value="GEO81043.1"/>
    <property type="molecule type" value="Genomic_DNA"/>
</dbReference>
<evidence type="ECO:0000256" key="1">
    <source>
        <dbReference type="ARBA" id="ARBA00004533"/>
    </source>
</evidence>
<evidence type="ECO:0000256" key="7">
    <source>
        <dbReference type="ARBA" id="ARBA00022968"/>
    </source>
</evidence>
<evidence type="ECO:0000313" key="15">
    <source>
        <dbReference type="EMBL" id="GEO81043.1"/>
    </source>
</evidence>
<dbReference type="SUPFAM" id="SSF82093">
    <property type="entry name" value="Heme chaperone CcmE"/>
    <property type="match status" value="1"/>
</dbReference>
<comment type="similarity">
    <text evidence="12">Belongs to the CcmE/CycJ family.</text>
</comment>
<dbReference type="AlphaFoldDB" id="A0A512H6G6"/>
<evidence type="ECO:0000256" key="12">
    <source>
        <dbReference type="HAMAP-Rule" id="MF_01959"/>
    </source>
</evidence>
<dbReference type="GO" id="GO:0046872">
    <property type="term" value="F:metal ion binding"/>
    <property type="evidence" value="ECO:0007669"/>
    <property type="project" value="UniProtKB-KW"/>
</dbReference>
<dbReference type="Proteomes" id="UP000321567">
    <property type="component" value="Unassembled WGS sequence"/>
</dbReference>
<dbReference type="PANTHER" id="PTHR34128:SF2">
    <property type="entry name" value="CYTOCHROME C-TYPE BIOGENESIS PROTEIN CCME HOMOLOG, MITOCHONDRIAL"/>
    <property type="match status" value="1"/>
</dbReference>
<evidence type="ECO:0000256" key="9">
    <source>
        <dbReference type="ARBA" id="ARBA00023004"/>
    </source>
</evidence>
<dbReference type="GO" id="GO:0017004">
    <property type="term" value="P:cytochrome complex assembly"/>
    <property type="evidence" value="ECO:0007669"/>
    <property type="project" value="UniProtKB-KW"/>
</dbReference>
<feature type="binding site" description="axial binding residue" evidence="12 13">
    <location>
        <position position="116"/>
    </location>
    <ligand>
        <name>heme</name>
        <dbReference type="ChEBI" id="CHEBI:30413"/>
    </ligand>
    <ligandPart>
        <name>Fe</name>
        <dbReference type="ChEBI" id="CHEBI:18248"/>
    </ligandPart>
</feature>
<dbReference type="InterPro" id="IPR036127">
    <property type="entry name" value="CcmE-like_sf"/>
</dbReference>
<accession>A0A512H6G6</accession>
<evidence type="ECO:0000256" key="8">
    <source>
        <dbReference type="ARBA" id="ARBA00022989"/>
    </source>
</evidence>
<keyword evidence="5 12" id="KW-0479">Metal-binding</keyword>
<feature type="compositionally biased region" description="Low complexity" evidence="14">
    <location>
        <begin position="136"/>
        <end position="188"/>
    </location>
</feature>
<dbReference type="HAMAP" id="MF_01959">
    <property type="entry name" value="CcmE"/>
    <property type="match status" value="1"/>
</dbReference>
<comment type="caution">
    <text evidence="15">The sequence shown here is derived from an EMBL/GenBank/DDBJ whole genome shotgun (WGS) entry which is preliminary data.</text>
</comment>
<proteinExistence type="inferred from homology"/>
<evidence type="ECO:0000256" key="10">
    <source>
        <dbReference type="ARBA" id="ARBA00023136"/>
    </source>
</evidence>
<feature type="topological domain" description="Extracellular" evidence="12">
    <location>
        <begin position="20"/>
        <end position="188"/>
    </location>
</feature>
<dbReference type="Pfam" id="PF03100">
    <property type="entry name" value="CcmE"/>
    <property type="match status" value="1"/>
</dbReference>
<dbReference type="GO" id="GO:0020037">
    <property type="term" value="F:heme binding"/>
    <property type="evidence" value="ECO:0007669"/>
    <property type="project" value="InterPro"/>
</dbReference>
<dbReference type="NCBIfam" id="NF009731">
    <property type="entry name" value="PRK13254.1-5"/>
    <property type="match status" value="1"/>
</dbReference>
<sequence>MIGLGLGLLIAAFGLTLTALTDNLVFFYSPTDIKEKGMAPDHRFRVGGLVQEGSVVKSGETVRFVVTDLVNTVAVTYTGLLPDLFREGQGVVAEGTLNTEGVFIASTVLAKHDENYMPPEVAESLKASGKWEHGPPTDAQAAPTDAVPAPVQAAPVSEPVEPAAPAAPAAPVEPAAPLTPAEPAPTAQ</sequence>
<feature type="region of interest" description="Disordered" evidence="14">
    <location>
        <begin position="124"/>
        <end position="188"/>
    </location>
</feature>
<evidence type="ECO:0000313" key="16">
    <source>
        <dbReference type="Proteomes" id="UP000321567"/>
    </source>
</evidence>
<dbReference type="FunFam" id="2.40.50.140:FF:000104">
    <property type="entry name" value="Cytochrome c-type biogenesis protein CcmE"/>
    <property type="match status" value="1"/>
</dbReference>
<keyword evidence="3 12" id="KW-0349">Heme</keyword>
<comment type="subcellular location">
    <subcellularLocation>
        <location evidence="1">Cell inner membrane</location>
    </subcellularLocation>
    <subcellularLocation>
        <location evidence="12">Cell membrane</location>
        <topology evidence="12">Single-pass type II membrane protein</topology>
    </subcellularLocation>
</comment>
<dbReference type="PANTHER" id="PTHR34128">
    <property type="entry name" value="CYTOCHROME C-TYPE BIOGENESIS PROTEIN CCME HOMOLOG, MITOCHONDRIAL"/>
    <property type="match status" value="1"/>
</dbReference>
<keyword evidence="9 12" id="KW-0408">Iron</keyword>
<evidence type="ECO:0000256" key="5">
    <source>
        <dbReference type="ARBA" id="ARBA00022723"/>
    </source>
</evidence>
<evidence type="ECO:0000256" key="6">
    <source>
        <dbReference type="ARBA" id="ARBA00022748"/>
    </source>
</evidence>
<keyword evidence="10 12" id="KW-0472">Membrane</keyword>
<name>A0A512H6G6_9PROT</name>
<evidence type="ECO:0000256" key="11">
    <source>
        <dbReference type="ARBA" id="ARBA00056663"/>
    </source>
</evidence>
<keyword evidence="7 12" id="KW-0735">Signal-anchor</keyword>
<keyword evidence="6 12" id="KW-0201">Cytochrome c-type biogenesis</keyword>
<evidence type="ECO:0000256" key="3">
    <source>
        <dbReference type="ARBA" id="ARBA00022617"/>
    </source>
</evidence>
<keyword evidence="2 12" id="KW-1003">Cell membrane</keyword>
<dbReference type="GO" id="GO:0017003">
    <property type="term" value="P:protein-heme linkage"/>
    <property type="evidence" value="ECO:0007669"/>
    <property type="project" value="UniProtKB-UniRule"/>
</dbReference>
<feature type="binding site" description="covalent" evidence="12 13">
    <location>
        <position position="112"/>
    </location>
    <ligand>
        <name>heme</name>
        <dbReference type="ChEBI" id="CHEBI:30413"/>
    </ligand>
</feature>
<dbReference type="InterPro" id="IPR004329">
    <property type="entry name" value="CcmE"/>
</dbReference>
<evidence type="ECO:0000256" key="2">
    <source>
        <dbReference type="ARBA" id="ARBA00022475"/>
    </source>
</evidence>
<protein>
    <recommendedName>
        <fullName evidence="12">Cytochrome c-type biogenesis protein CcmE</fullName>
    </recommendedName>
    <alternativeName>
        <fullName evidence="12">Cytochrome c maturation protein E</fullName>
    </alternativeName>
    <alternativeName>
        <fullName evidence="12">Heme chaperone CcmE</fullName>
    </alternativeName>
</protein>
<evidence type="ECO:0000256" key="4">
    <source>
        <dbReference type="ARBA" id="ARBA00022692"/>
    </source>
</evidence>